<keyword evidence="6" id="KW-0285">Flavoprotein</keyword>
<evidence type="ECO:0000256" key="10">
    <source>
        <dbReference type="ARBA" id="ARBA00023002"/>
    </source>
</evidence>
<sequence length="663" mass="71299">MSVPLSDTQLVTLRAICDTAVPRIDRADDPDGFWRRRATEVGADQALLMVLAGMPPEQRAGMLQLLDILAEQDFVRLSQPSREQVLTNLSLASREAAVGIGALVTLAIFFAYGLPDATGQNPAWKTFGYPGPQQVPAPAEPKPLEPLTPLGDMTLTVDVVVVGSGAGGGLIAGRLARAGLKVIVLEAGRYLREADFHQLEVPAYQQLYWRGGPTPTADMNVSLMAGACLGGGTTVNWTNCLRMKPWVREQWASEFGLEDVATEAFDRHLDAVWRELSVNDRCSELNRPQEAMQRGAQTLGWNFIRAHRNWDPERHDPARAGYMGFGDASGAKRSTTKTYLRQAADHGAEILVGCFVERVLVEGGRAAGVEARWTAADGSRAARVTVRAPRVVVAAGALESPGILLRSGIGGPAVGNYLRLHPCTAMMGDYGTDMQAWWGAPHAGLVDQFANVQDGYGFLVEGVQYTTALGASAVPFTSGAEHKQLMADYRNVATFIGLIRDHGHGRVTLDANGMTVPWYDLTDPVDVRNMHRALEAQARLHHAAGARRIVMLAQGLPTWRVGDDFDAFVARLRRVPLRAGGARLFAAHQMGTCRMGTNPATSVANPRGELHDTPGVWMGDASAFPTPSGTNPMISIMALASRTAEHIAQAAGVRTSLTEGVPA</sequence>
<dbReference type="Proteomes" id="UP000518300">
    <property type="component" value="Unassembled WGS sequence"/>
</dbReference>
<keyword evidence="8" id="KW-0274">FAD</keyword>
<dbReference type="AlphaFoldDB" id="A0A848LJ76"/>
<proteinExistence type="inferred from homology"/>
<dbReference type="PANTHER" id="PTHR46056">
    <property type="entry name" value="LONG-CHAIN-ALCOHOL OXIDASE"/>
    <property type="match status" value="1"/>
</dbReference>
<evidence type="ECO:0000256" key="2">
    <source>
        <dbReference type="ARBA" id="ARBA00003842"/>
    </source>
</evidence>
<dbReference type="PROSITE" id="PS00624">
    <property type="entry name" value="GMC_OXRED_2"/>
    <property type="match status" value="1"/>
</dbReference>
<evidence type="ECO:0000256" key="1">
    <source>
        <dbReference type="ARBA" id="ARBA00000920"/>
    </source>
</evidence>
<dbReference type="Pfam" id="PF05199">
    <property type="entry name" value="GMC_oxred_C"/>
    <property type="match status" value="1"/>
</dbReference>
<dbReference type="PANTHER" id="PTHR46056:SF12">
    <property type="entry name" value="LONG-CHAIN-ALCOHOL OXIDASE"/>
    <property type="match status" value="1"/>
</dbReference>
<protein>
    <recommendedName>
        <fullName evidence="5">long-chain-alcohol oxidase</fullName>
        <ecNumber evidence="5">1.1.3.20</ecNumber>
    </recommendedName>
</protein>
<evidence type="ECO:0000256" key="4">
    <source>
        <dbReference type="ARBA" id="ARBA00010790"/>
    </source>
</evidence>
<dbReference type="EMBL" id="JABBJJ010000110">
    <property type="protein sequence ID" value="NMO17795.1"/>
    <property type="molecule type" value="Genomic_DNA"/>
</dbReference>
<keyword evidence="14" id="KW-1185">Reference proteome</keyword>
<evidence type="ECO:0000256" key="8">
    <source>
        <dbReference type="ARBA" id="ARBA00022827"/>
    </source>
</evidence>
<evidence type="ECO:0000259" key="12">
    <source>
        <dbReference type="PROSITE" id="PS00624"/>
    </source>
</evidence>
<dbReference type="GO" id="GO:0016020">
    <property type="term" value="C:membrane"/>
    <property type="evidence" value="ECO:0007669"/>
    <property type="project" value="UniProtKB-SubCell"/>
</dbReference>
<dbReference type="Gene3D" id="3.50.50.60">
    <property type="entry name" value="FAD/NAD(P)-binding domain"/>
    <property type="match status" value="2"/>
</dbReference>
<organism evidence="13 14">
    <name type="scientific">Pyxidicoccus fallax</name>
    <dbReference type="NCBI Taxonomy" id="394095"/>
    <lineage>
        <taxon>Bacteria</taxon>
        <taxon>Pseudomonadati</taxon>
        <taxon>Myxococcota</taxon>
        <taxon>Myxococcia</taxon>
        <taxon>Myxococcales</taxon>
        <taxon>Cystobacterineae</taxon>
        <taxon>Myxococcaceae</taxon>
        <taxon>Pyxidicoccus</taxon>
    </lineage>
</organism>
<keyword evidence="11" id="KW-0472">Membrane</keyword>
<dbReference type="InterPro" id="IPR007867">
    <property type="entry name" value="GMC_OxRtase_C"/>
</dbReference>
<evidence type="ECO:0000256" key="7">
    <source>
        <dbReference type="ARBA" id="ARBA00022692"/>
    </source>
</evidence>
<evidence type="ECO:0000256" key="9">
    <source>
        <dbReference type="ARBA" id="ARBA00022989"/>
    </source>
</evidence>
<dbReference type="GO" id="GO:0050660">
    <property type="term" value="F:flavin adenine dinucleotide binding"/>
    <property type="evidence" value="ECO:0007669"/>
    <property type="project" value="InterPro"/>
</dbReference>
<comment type="similarity">
    <text evidence="4">Belongs to the GMC oxidoreductase family.</text>
</comment>
<feature type="domain" description="Glucose-methanol-choline oxidoreductase N-terminal" evidence="12">
    <location>
        <begin position="396"/>
        <end position="410"/>
    </location>
</feature>
<dbReference type="PIRSF" id="PIRSF028937">
    <property type="entry name" value="Lg_Ch_AO"/>
    <property type="match status" value="1"/>
</dbReference>
<name>A0A848LJ76_9BACT</name>
<dbReference type="RefSeq" id="WP_169347075.1">
    <property type="nucleotide sequence ID" value="NZ_JABBJJ010000110.1"/>
</dbReference>
<gene>
    <name evidence="13" type="ORF">HG543_23480</name>
</gene>
<dbReference type="Pfam" id="PF00732">
    <property type="entry name" value="GMC_oxred_N"/>
    <property type="match status" value="1"/>
</dbReference>
<keyword evidence="7" id="KW-0812">Transmembrane</keyword>
<reference evidence="13 14" key="1">
    <citation type="submission" date="2020-04" db="EMBL/GenBank/DDBJ databases">
        <title>Draft genome of Pyxidicoccus fallax type strain.</title>
        <authorList>
            <person name="Whitworth D.E."/>
        </authorList>
    </citation>
    <scope>NUCLEOTIDE SEQUENCE [LARGE SCALE GENOMIC DNA]</scope>
    <source>
        <strain evidence="13 14">DSM 14698</strain>
    </source>
</reference>
<dbReference type="GO" id="GO:0046577">
    <property type="term" value="F:long-chain-alcohol oxidase activity"/>
    <property type="evidence" value="ECO:0007669"/>
    <property type="project" value="UniProtKB-EC"/>
</dbReference>
<comment type="function">
    <text evidence="2">Long-chain fatty alcohol oxidase involved in the omega-oxidation pathway of lipid degradation.</text>
</comment>
<dbReference type="EC" id="1.1.3.20" evidence="5"/>
<comment type="subcellular location">
    <subcellularLocation>
        <location evidence="3">Membrane</location>
    </subcellularLocation>
</comment>
<evidence type="ECO:0000256" key="5">
    <source>
        <dbReference type="ARBA" id="ARBA00013125"/>
    </source>
</evidence>
<evidence type="ECO:0000256" key="6">
    <source>
        <dbReference type="ARBA" id="ARBA00022630"/>
    </source>
</evidence>
<dbReference type="InterPro" id="IPR000172">
    <property type="entry name" value="GMC_OxRdtase_N"/>
</dbReference>
<dbReference type="InterPro" id="IPR012400">
    <property type="entry name" value="Long_Oxdase"/>
</dbReference>
<dbReference type="SUPFAM" id="SSF51905">
    <property type="entry name" value="FAD/NAD(P)-binding domain"/>
    <property type="match status" value="1"/>
</dbReference>
<dbReference type="InterPro" id="IPR036188">
    <property type="entry name" value="FAD/NAD-bd_sf"/>
</dbReference>
<comment type="caution">
    <text evidence="13">The sequence shown here is derived from an EMBL/GenBank/DDBJ whole genome shotgun (WGS) entry which is preliminary data.</text>
</comment>
<evidence type="ECO:0000256" key="11">
    <source>
        <dbReference type="ARBA" id="ARBA00023136"/>
    </source>
</evidence>
<keyword evidence="9" id="KW-1133">Transmembrane helix</keyword>
<comment type="catalytic activity">
    <reaction evidence="1">
        <text>a long-chain primary fatty alcohol + O2 = a long-chain fatty aldehyde + H2O2</text>
        <dbReference type="Rhea" id="RHEA:22756"/>
        <dbReference type="ChEBI" id="CHEBI:15379"/>
        <dbReference type="ChEBI" id="CHEBI:16240"/>
        <dbReference type="ChEBI" id="CHEBI:17176"/>
        <dbReference type="ChEBI" id="CHEBI:77396"/>
        <dbReference type="EC" id="1.1.3.20"/>
    </reaction>
</comment>
<evidence type="ECO:0000313" key="14">
    <source>
        <dbReference type="Proteomes" id="UP000518300"/>
    </source>
</evidence>
<keyword evidence="10" id="KW-0560">Oxidoreductase</keyword>
<accession>A0A848LJ76</accession>
<evidence type="ECO:0000256" key="3">
    <source>
        <dbReference type="ARBA" id="ARBA00004370"/>
    </source>
</evidence>
<evidence type="ECO:0000313" key="13">
    <source>
        <dbReference type="EMBL" id="NMO17795.1"/>
    </source>
</evidence>